<keyword evidence="2" id="KW-1133">Transmembrane helix</keyword>
<proteinExistence type="predicted"/>
<name>A0ABS1W6R0_9GAMM</name>
<evidence type="ECO:0000256" key="2">
    <source>
        <dbReference type="SAM" id="Phobius"/>
    </source>
</evidence>
<dbReference type="RefSeq" id="WP_203107324.1">
    <property type="nucleotide sequence ID" value="NZ_JADOBG010000001.1"/>
</dbReference>
<evidence type="ECO:0000256" key="1">
    <source>
        <dbReference type="SAM" id="MobiDB-lite"/>
    </source>
</evidence>
<keyword evidence="2" id="KW-0472">Membrane</keyword>
<protein>
    <recommendedName>
        <fullName evidence="5">Transmembrane protein</fullName>
    </recommendedName>
</protein>
<reference evidence="3 4" key="1">
    <citation type="submission" date="2020-12" db="EMBL/GenBank/DDBJ databases">
        <title>WGS of Legionella: environmental sample.</title>
        <authorList>
            <person name="Cristino S."/>
            <person name="Girolamini L."/>
            <person name="Salaris S."/>
            <person name="Pascale M.R."/>
            <person name="Mazzotta M."/>
            <person name="Orsini M."/>
            <person name="Grottola A."/>
        </authorList>
    </citation>
    <scope>NUCLEOTIDE SEQUENCE [LARGE SCALE GENOMIC DNA]</scope>
    <source>
        <strain evidence="3 4">30cs62</strain>
    </source>
</reference>
<feature type="transmembrane region" description="Helical" evidence="2">
    <location>
        <begin position="15"/>
        <end position="40"/>
    </location>
</feature>
<evidence type="ECO:0000313" key="4">
    <source>
        <dbReference type="Proteomes" id="UP000809910"/>
    </source>
</evidence>
<sequence>MPNIAKRTLKFTQGLGYCTLTAGAGIGTLILATATCGLAMTGVGIPLAFVTGVGAGGCGYGTVFFAKKTGHKFVRAFEEGEHHHHHGNHDVSYGFTAVDVHTFTGSNAADALKKNNTSKSTSANDDQLRTITEPQVHKPLFSVPVTETAPTAQIIGDTSPTIDPNYENSTVSPAA</sequence>
<organism evidence="3 4">
    <name type="scientific">Legionella bononiensis</name>
    <dbReference type="NCBI Taxonomy" id="2793102"/>
    <lineage>
        <taxon>Bacteria</taxon>
        <taxon>Pseudomonadati</taxon>
        <taxon>Pseudomonadota</taxon>
        <taxon>Gammaproteobacteria</taxon>
        <taxon>Legionellales</taxon>
        <taxon>Legionellaceae</taxon>
        <taxon>Legionella</taxon>
    </lineage>
</organism>
<keyword evidence="4" id="KW-1185">Reference proteome</keyword>
<dbReference type="Proteomes" id="UP000809910">
    <property type="component" value="Unassembled WGS sequence"/>
</dbReference>
<evidence type="ECO:0000313" key="3">
    <source>
        <dbReference type="EMBL" id="MBL7525044.1"/>
    </source>
</evidence>
<keyword evidence="2" id="KW-0812">Transmembrane</keyword>
<dbReference type="EMBL" id="JADWVN010000002">
    <property type="protein sequence ID" value="MBL7525044.1"/>
    <property type="molecule type" value="Genomic_DNA"/>
</dbReference>
<accession>A0ABS1W6R0</accession>
<feature type="transmembrane region" description="Helical" evidence="2">
    <location>
        <begin position="46"/>
        <end position="66"/>
    </location>
</feature>
<evidence type="ECO:0008006" key="5">
    <source>
        <dbReference type="Google" id="ProtNLM"/>
    </source>
</evidence>
<feature type="region of interest" description="Disordered" evidence="1">
    <location>
        <begin position="155"/>
        <end position="175"/>
    </location>
</feature>
<comment type="caution">
    <text evidence="3">The sequence shown here is derived from an EMBL/GenBank/DDBJ whole genome shotgun (WGS) entry which is preliminary data.</text>
</comment>
<gene>
    <name evidence="3" type="ORF">I5282_00490</name>
</gene>